<evidence type="ECO:0000313" key="7">
    <source>
        <dbReference type="EMBL" id="KNA92356.1"/>
    </source>
</evidence>
<dbReference type="EMBL" id="LDTZ01000014">
    <property type="protein sequence ID" value="KNA92356.1"/>
    <property type="molecule type" value="Genomic_DNA"/>
</dbReference>
<evidence type="ECO:0000256" key="1">
    <source>
        <dbReference type="ARBA" id="ARBA00022630"/>
    </source>
</evidence>
<feature type="domain" description="Luciferase-like" evidence="6">
    <location>
        <begin position="27"/>
        <end position="340"/>
    </location>
</feature>
<keyword evidence="3" id="KW-0560">Oxidoreductase</keyword>
<evidence type="ECO:0000256" key="2">
    <source>
        <dbReference type="ARBA" id="ARBA00022643"/>
    </source>
</evidence>
<keyword evidence="8" id="KW-1185">Reference proteome</keyword>
<name>A0ABR5IF79_9ACTN</name>
<keyword evidence="2" id="KW-0288">FMN</keyword>
<dbReference type="RefSeq" id="WP_049697583.1">
    <property type="nucleotide sequence ID" value="NZ_JAQDQF010000002.1"/>
</dbReference>
<dbReference type="Proteomes" id="UP000037247">
    <property type="component" value="Unassembled WGS sequence"/>
</dbReference>
<dbReference type="PANTHER" id="PTHR30011">
    <property type="entry name" value="ALKANESULFONATE MONOOXYGENASE-RELATED"/>
    <property type="match status" value="1"/>
</dbReference>
<evidence type="ECO:0000259" key="6">
    <source>
        <dbReference type="Pfam" id="PF00296"/>
    </source>
</evidence>
<proteinExistence type="inferred from homology"/>
<dbReference type="InterPro" id="IPR036661">
    <property type="entry name" value="Luciferase-like_sf"/>
</dbReference>
<organism evidence="7 8">
    <name type="scientific">Gordonia jacobaea</name>
    <dbReference type="NCBI Taxonomy" id="122202"/>
    <lineage>
        <taxon>Bacteria</taxon>
        <taxon>Bacillati</taxon>
        <taxon>Actinomycetota</taxon>
        <taxon>Actinomycetes</taxon>
        <taxon>Mycobacteriales</taxon>
        <taxon>Gordoniaceae</taxon>
        <taxon>Gordonia</taxon>
    </lineage>
</organism>
<dbReference type="PIRSF" id="PIRSF000337">
    <property type="entry name" value="NTA_MOA"/>
    <property type="match status" value="1"/>
</dbReference>
<dbReference type="InterPro" id="IPR016215">
    <property type="entry name" value="NTA_MOA"/>
</dbReference>
<accession>A0ABR5IF79</accession>
<evidence type="ECO:0000256" key="4">
    <source>
        <dbReference type="ARBA" id="ARBA00023033"/>
    </source>
</evidence>
<protein>
    <submittedName>
        <fullName evidence="7">Oxidoreductase</fullName>
    </submittedName>
</protein>
<comment type="similarity">
    <text evidence="5">Belongs to the NtaA/SnaA/DszA monooxygenase family.</text>
</comment>
<dbReference type="Gene3D" id="3.20.20.30">
    <property type="entry name" value="Luciferase-like domain"/>
    <property type="match status" value="1"/>
</dbReference>
<reference evidence="7 8" key="1">
    <citation type="submission" date="2015-05" db="EMBL/GenBank/DDBJ databases">
        <title>Draft genome sequence of the bacterium Gordonia jacobaea a new member of the Gordonia genus.</title>
        <authorList>
            <person name="Jimenez-Galisteo G."/>
            <person name="Dominguez A."/>
            <person name="Munoz E."/>
            <person name="Vinas M."/>
        </authorList>
    </citation>
    <scope>NUCLEOTIDE SEQUENCE [LARGE SCALE GENOMIC DNA]</scope>
    <source>
        <strain evidence="8">mv1</strain>
    </source>
</reference>
<dbReference type="SUPFAM" id="SSF51679">
    <property type="entry name" value="Bacterial luciferase-like"/>
    <property type="match status" value="1"/>
</dbReference>
<dbReference type="InterPro" id="IPR051260">
    <property type="entry name" value="Diverse_substr_monoxygenases"/>
</dbReference>
<gene>
    <name evidence="7" type="ORF">ABW18_03135</name>
</gene>
<dbReference type="InterPro" id="IPR011251">
    <property type="entry name" value="Luciferase-like_dom"/>
</dbReference>
<keyword evidence="4" id="KW-0503">Monooxygenase</keyword>
<dbReference type="PANTHER" id="PTHR30011:SF16">
    <property type="entry name" value="C2H2 FINGER DOMAIN TRANSCRIPTION FACTOR (EUROFUNG)-RELATED"/>
    <property type="match status" value="1"/>
</dbReference>
<comment type="caution">
    <text evidence="7">The sequence shown here is derived from an EMBL/GenBank/DDBJ whole genome shotgun (WGS) entry which is preliminary data.</text>
</comment>
<keyword evidence="1" id="KW-0285">Flavoprotein</keyword>
<sequence>MSDSTLSLAIGLRGAGRHPAAWRDPEARPDALFSASYWRDAIVTAERAGADLVTLDDGFEPRPLLPGESSAGAPPVRTDLVNGRLDTVLIAARIAPLTTRIGLLPTVTVTHTEPFHTSKAIATLDYVSGGRAGVVLAVDDRPENVSLFGRRNLEVASDRAALHREAAEYAGVIGRLWDSWEDDAEIRDVATGRFIDRDRLHYIDFEGEFFSVRGPSITPRPPQGQPLIATTVSAGDPASLELLSGSADIGFFTSPDDRATLDKVLAASGSNRREDLRLYDDLVVYLDDTQASAAGRRAQYDDWLGTRFDDGTQEFVGTAAGLADLIEERAGAADSAEGVRLHPAAIGHDLRRIADDLAPELRRRGLLVDSEAKTSGAHTLRETLGLRHPVNRYSRATVSGGVR</sequence>
<evidence type="ECO:0000256" key="5">
    <source>
        <dbReference type="ARBA" id="ARBA00033748"/>
    </source>
</evidence>
<dbReference type="Pfam" id="PF00296">
    <property type="entry name" value="Bac_luciferase"/>
    <property type="match status" value="1"/>
</dbReference>
<evidence type="ECO:0000313" key="8">
    <source>
        <dbReference type="Proteomes" id="UP000037247"/>
    </source>
</evidence>
<evidence type="ECO:0000256" key="3">
    <source>
        <dbReference type="ARBA" id="ARBA00023002"/>
    </source>
</evidence>